<dbReference type="EMBL" id="CP019724">
    <property type="protein sequence ID" value="AQS71667.1"/>
    <property type="molecule type" value="Genomic_DNA"/>
</dbReference>
<reference evidence="1 3" key="1">
    <citation type="submission" date="2017-02" db="EMBL/GenBank/DDBJ databases">
        <title>Streptomyces pactum ACT12 Genome sequencing and assembly.</title>
        <authorList>
            <person name="Xue Q."/>
            <person name="Yan X."/>
            <person name="Jia L."/>
            <person name="Yan H."/>
        </authorList>
    </citation>
    <scope>NUCLEOTIDE SEQUENCE [LARGE SCALE GENOMIC DNA]</scope>
    <source>
        <strain evidence="1 3">ACT12</strain>
    </source>
</reference>
<protein>
    <submittedName>
        <fullName evidence="1">Uncharacterized protein</fullName>
    </submittedName>
</protein>
<organism evidence="1 3">
    <name type="scientific">Streptomyces pactum</name>
    <dbReference type="NCBI Taxonomy" id="68249"/>
    <lineage>
        <taxon>Bacteria</taxon>
        <taxon>Bacillati</taxon>
        <taxon>Actinomycetota</taxon>
        <taxon>Actinomycetes</taxon>
        <taxon>Kitasatosporales</taxon>
        <taxon>Streptomycetaceae</taxon>
        <taxon>Streptomyces</taxon>
    </lineage>
</organism>
<evidence type="ECO:0000313" key="1">
    <source>
        <dbReference type="EMBL" id="AQS65585.1"/>
    </source>
</evidence>
<dbReference type="Proteomes" id="UP000189443">
    <property type="component" value="Chromosome"/>
</dbReference>
<proteinExistence type="predicted"/>
<dbReference type="KEGG" id="spac:B1H29_36870"/>
<name>A0A1S6J1F4_9ACTN</name>
<evidence type="ECO:0000313" key="3">
    <source>
        <dbReference type="Proteomes" id="UP000189443"/>
    </source>
</evidence>
<accession>A0A1S6J1F4</accession>
<gene>
    <name evidence="1" type="ORF">B1H29_00185</name>
    <name evidence="2" type="ORF">B1H29_36870</name>
</gene>
<dbReference type="KEGG" id="spac:B1H29_00185"/>
<sequence length="361" mass="40774">MQEVADLVHVSFLDLAKVVTAHACGLRRTGLDELLFGPDCIQQSIDALTYAMHDRQIRREMYVLGGGRSEEGELLAAQWRSVRGRLRDAERLLKEQRVADLTAAGILPFPTATSDPRRLARMWLGRYLPDEKEALVRGFAAEAGVAPSATVHIRSIPEKIKRCIDNGWLVAPLTDAVEQLLELDRRAFRQRLMVDAGRNDTRDDALCHPLLLNRWRDQLNEVLADIAPSAENSHTRHLHDLTLTGTARSAAQLERLHGRRRLFAALLQRRSECIRLITTLNDAMSLAERRDPSYEVLKRAGARAYDELVRRHPALYQLIRARLAPYETGPGRLEITGSRARLRDQIFDELDCLSTSSRPGC</sequence>
<evidence type="ECO:0000313" key="2">
    <source>
        <dbReference type="EMBL" id="AQS71667.1"/>
    </source>
</evidence>
<dbReference type="EMBL" id="CP019724">
    <property type="protein sequence ID" value="AQS65585.1"/>
    <property type="molecule type" value="Genomic_DNA"/>
</dbReference>
<keyword evidence="3" id="KW-1185">Reference proteome</keyword>
<dbReference type="AlphaFoldDB" id="A0A1S6J1F4"/>